<keyword evidence="4" id="KW-0472">Membrane</keyword>
<feature type="region of interest" description="Disordered" evidence="3">
    <location>
        <begin position="290"/>
        <end position="327"/>
    </location>
</feature>
<evidence type="ECO:0000313" key="6">
    <source>
        <dbReference type="Proteomes" id="UP001596189"/>
    </source>
</evidence>
<name>A0ABW1JAG9_9ACTN</name>
<keyword evidence="2" id="KW-0175">Coiled coil</keyword>
<dbReference type="PANTHER" id="PTHR37313:SF1">
    <property type="entry name" value="UPF0749 PROTEIN RV1823"/>
    <property type="match status" value="1"/>
</dbReference>
<organism evidence="5 6">
    <name type="scientific">Angustibacter luteus</name>
    <dbReference type="NCBI Taxonomy" id="658456"/>
    <lineage>
        <taxon>Bacteria</taxon>
        <taxon>Bacillati</taxon>
        <taxon>Actinomycetota</taxon>
        <taxon>Actinomycetes</taxon>
        <taxon>Kineosporiales</taxon>
        <taxon>Kineosporiaceae</taxon>
    </lineage>
</organism>
<protein>
    <submittedName>
        <fullName evidence="5">DUF881 domain-containing protein</fullName>
    </submittedName>
</protein>
<keyword evidence="6" id="KW-1185">Reference proteome</keyword>
<comment type="similarity">
    <text evidence="1">Belongs to the UPF0749 family.</text>
</comment>
<dbReference type="Pfam" id="PF05949">
    <property type="entry name" value="DUF881"/>
    <property type="match status" value="1"/>
</dbReference>
<comment type="caution">
    <text evidence="5">The sequence shown here is derived from an EMBL/GenBank/DDBJ whole genome shotgun (WGS) entry which is preliminary data.</text>
</comment>
<dbReference type="Proteomes" id="UP001596189">
    <property type="component" value="Unassembled WGS sequence"/>
</dbReference>
<evidence type="ECO:0000256" key="4">
    <source>
        <dbReference type="SAM" id="Phobius"/>
    </source>
</evidence>
<keyword evidence="4" id="KW-1133">Transmembrane helix</keyword>
<feature type="compositionally biased region" description="Basic and acidic residues" evidence="3">
    <location>
        <begin position="171"/>
        <end position="182"/>
    </location>
</feature>
<dbReference type="Gene3D" id="3.30.70.1880">
    <property type="entry name" value="Protein of unknown function DUF881"/>
    <property type="match status" value="1"/>
</dbReference>
<evidence type="ECO:0000256" key="2">
    <source>
        <dbReference type="SAM" id="Coils"/>
    </source>
</evidence>
<evidence type="ECO:0000313" key="5">
    <source>
        <dbReference type="EMBL" id="MFC6005922.1"/>
    </source>
</evidence>
<proteinExistence type="inferred from homology"/>
<reference evidence="6" key="1">
    <citation type="journal article" date="2019" name="Int. J. Syst. Evol. Microbiol.">
        <title>The Global Catalogue of Microorganisms (GCM) 10K type strain sequencing project: providing services to taxonomists for standard genome sequencing and annotation.</title>
        <authorList>
            <consortium name="The Broad Institute Genomics Platform"/>
            <consortium name="The Broad Institute Genome Sequencing Center for Infectious Disease"/>
            <person name="Wu L."/>
            <person name="Ma J."/>
        </authorList>
    </citation>
    <scope>NUCLEOTIDE SEQUENCE [LARGE SCALE GENOMIC DNA]</scope>
    <source>
        <strain evidence="6">KACC 14249</strain>
    </source>
</reference>
<feature type="region of interest" description="Disordered" evidence="3">
    <location>
        <begin position="161"/>
        <end position="182"/>
    </location>
</feature>
<keyword evidence="4" id="KW-0812">Transmembrane</keyword>
<feature type="transmembrane region" description="Helical" evidence="4">
    <location>
        <begin position="58"/>
        <end position="76"/>
    </location>
</feature>
<dbReference type="PANTHER" id="PTHR37313">
    <property type="entry name" value="UPF0749 PROTEIN RV1825"/>
    <property type="match status" value="1"/>
</dbReference>
<dbReference type="RefSeq" id="WP_345716793.1">
    <property type="nucleotide sequence ID" value="NZ_BAABFP010000005.1"/>
</dbReference>
<feature type="compositionally biased region" description="Low complexity" evidence="3">
    <location>
        <begin position="299"/>
        <end position="318"/>
    </location>
</feature>
<accession>A0ABW1JAG9</accession>
<evidence type="ECO:0000256" key="1">
    <source>
        <dbReference type="ARBA" id="ARBA00009108"/>
    </source>
</evidence>
<dbReference type="EMBL" id="JBHSRD010000002">
    <property type="protein sequence ID" value="MFC6005922.1"/>
    <property type="molecule type" value="Genomic_DNA"/>
</dbReference>
<dbReference type="InterPro" id="IPR010273">
    <property type="entry name" value="DUF881"/>
</dbReference>
<sequence length="327" mass="34207">MSEYETVADAPAPQRKDASMSLLVDVMTRTVDPGYAEAARRRAERGGQQEPGARGRSVLAVVALVVVGLLLATAWLQTRGTRPAGVTAREQLAAEIERQDAAAGRLQRSNAALLQQIQAERNRQLQVNAQSGLADEVSNLALVTGAAAVKGPGITVTLDDADAAKGGSADGDPRTTEQSDDGRVLDQDLQLVVNGLWDAGAEAIAINGQRLTALSAIRSAGEAILVDYRPLSPPYLISAIGSPDTLQTRFSDGPGGRDVQYLKDNFGVRAAITSQSNLVLPASAGLDTRRAKALDAARSKGASSSSPRSTTSDQSRSSAPDRTQETP</sequence>
<evidence type="ECO:0000256" key="3">
    <source>
        <dbReference type="SAM" id="MobiDB-lite"/>
    </source>
</evidence>
<feature type="coiled-coil region" evidence="2">
    <location>
        <begin position="89"/>
        <end position="123"/>
    </location>
</feature>
<gene>
    <name evidence="5" type="ORF">ACFQDO_02165</name>
</gene>